<proteinExistence type="predicted"/>
<dbReference type="Proteomes" id="UP000501728">
    <property type="component" value="Chromosome"/>
</dbReference>
<evidence type="ECO:0000313" key="3">
    <source>
        <dbReference type="Proteomes" id="UP000501728"/>
    </source>
</evidence>
<protein>
    <submittedName>
        <fullName evidence="2">Uncharacterized protein</fullName>
    </submittedName>
</protein>
<sequence length="364" mass="42234">MENNNSQQPAGVSLIWIIFLILIFIFALYRSVKLITNFKKSIIKTKEVLGQELVTKYVQGLHWKSNAFFNILINGLLWLALIIVSSILIGTRINRSNPEHQSALSTLYAIIVLSLIAIIATNLALLYFYIKGFNAVQYKNSAKNLDLELLSIRDSKKPSTDFPKEIKIDVTKINKLNPLAPKVLANFILAYNKKIANPNIPLQKRYFEYLNQLFKIRFFNESLDFIEQQQAQEHKILGFVGDNANSSTVNMSPIEKEIAWMDRMDKKVKLIQETNRLESMDKKEFAKKYDEYLYTVRSQDPAYQQIQKNNWLTYRDSDIEDLFYNPNTPIVYSLDSGESSKEKNLVDFLNEYKNYLEAKFFSGL</sequence>
<reference evidence="2 3" key="1">
    <citation type="submission" date="2020-04" db="EMBL/GenBank/DDBJ databases">
        <title>Novel Mycoplasma species detected in Phocoena phocoena (harbor porpoise) from the USA.</title>
        <authorList>
            <person name="Volokhov D.V."/>
        </authorList>
    </citation>
    <scope>NUCLEOTIDE SEQUENCE [LARGE SCALE GENOMIC DNA]</scope>
    <source>
        <strain evidence="2 3">C264-NAS</strain>
    </source>
</reference>
<keyword evidence="1" id="KW-0812">Transmembrane</keyword>
<evidence type="ECO:0000313" key="2">
    <source>
        <dbReference type="EMBL" id="QJG66148.1"/>
    </source>
</evidence>
<evidence type="ECO:0000256" key="1">
    <source>
        <dbReference type="SAM" id="Phobius"/>
    </source>
</evidence>
<dbReference type="EMBL" id="CP051480">
    <property type="protein sequence ID" value="QJG66148.1"/>
    <property type="molecule type" value="Genomic_DNA"/>
</dbReference>
<name>A0A858U5R4_9MOLU</name>
<dbReference type="KEGG" id="mphn:HGG64_00160"/>
<organism evidence="2 3">
    <name type="scientific">Mycoplasma phocoeninasale</name>
    <dbReference type="NCBI Taxonomy" id="2726117"/>
    <lineage>
        <taxon>Bacteria</taxon>
        <taxon>Bacillati</taxon>
        <taxon>Mycoplasmatota</taxon>
        <taxon>Mollicutes</taxon>
        <taxon>Mycoplasmataceae</taxon>
        <taxon>Mycoplasma</taxon>
    </lineage>
</organism>
<keyword evidence="1" id="KW-0472">Membrane</keyword>
<feature type="transmembrane region" description="Helical" evidence="1">
    <location>
        <begin position="108"/>
        <end position="130"/>
    </location>
</feature>
<keyword evidence="1" id="KW-1133">Transmembrane helix</keyword>
<dbReference type="RefSeq" id="WP_169579978.1">
    <property type="nucleotide sequence ID" value="NZ_CP051480.1"/>
</dbReference>
<feature type="transmembrane region" description="Helical" evidence="1">
    <location>
        <begin position="67"/>
        <end position="88"/>
    </location>
</feature>
<accession>A0A858U5R4</accession>
<feature type="transmembrane region" description="Helical" evidence="1">
    <location>
        <begin position="12"/>
        <end position="32"/>
    </location>
</feature>
<dbReference type="AlphaFoldDB" id="A0A858U5R4"/>
<gene>
    <name evidence="2" type="ORF">HGG64_00160</name>
</gene>
<keyword evidence="3" id="KW-1185">Reference proteome</keyword>